<dbReference type="EMBL" id="JAADZU010000010">
    <property type="protein sequence ID" value="NDK88892.1"/>
    <property type="molecule type" value="Genomic_DNA"/>
</dbReference>
<dbReference type="InterPro" id="IPR027417">
    <property type="entry name" value="P-loop_NTPase"/>
</dbReference>
<accession>A0A7K3LKV6</accession>
<dbReference type="PANTHER" id="PTHR43776:SF7">
    <property type="entry name" value="D,D-DIPEPTIDE TRANSPORT ATP-BINDING PROTEIN DDPF-RELATED"/>
    <property type="match status" value="1"/>
</dbReference>
<proteinExistence type="inferred from homology"/>
<keyword evidence="2" id="KW-0813">Transport</keyword>
<dbReference type="PANTHER" id="PTHR43776">
    <property type="entry name" value="TRANSPORT ATP-BINDING PROTEIN"/>
    <property type="match status" value="1"/>
</dbReference>
<evidence type="ECO:0000256" key="2">
    <source>
        <dbReference type="ARBA" id="ARBA00022448"/>
    </source>
</evidence>
<evidence type="ECO:0000259" key="5">
    <source>
        <dbReference type="PROSITE" id="PS50893"/>
    </source>
</evidence>
<evidence type="ECO:0000256" key="3">
    <source>
        <dbReference type="ARBA" id="ARBA00022741"/>
    </source>
</evidence>
<dbReference type="AlphaFoldDB" id="A0A7K3LKV6"/>
<evidence type="ECO:0000313" key="7">
    <source>
        <dbReference type="Proteomes" id="UP000466307"/>
    </source>
</evidence>
<dbReference type="InterPro" id="IPR003593">
    <property type="entry name" value="AAA+_ATPase"/>
</dbReference>
<dbReference type="Proteomes" id="UP000466307">
    <property type="component" value="Unassembled WGS sequence"/>
</dbReference>
<keyword evidence="3" id="KW-0547">Nucleotide-binding</keyword>
<comment type="similarity">
    <text evidence="1">Belongs to the ABC transporter superfamily.</text>
</comment>
<dbReference type="SUPFAM" id="SSF52540">
    <property type="entry name" value="P-loop containing nucleoside triphosphate hydrolases"/>
    <property type="match status" value="1"/>
</dbReference>
<keyword evidence="4 6" id="KW-0067">ATP-binding</keyword>
<evidence type="ECO:0000256" key="1">
    <source>
        <dbReference type="ARBA" id="ARBA00005417"/>
    </source>
</evidence>
<dbReference type="RefSeq" id="WP_083533834.1">
    <property type="nucleotide sequence ID" value="NZ_JAADZU010000010.1"/>
</dbReference>
<comment type="caution">
    <text evidence="6">The sequence shown here is derived from an EMBL/GenBank/DDBJ whole genome shotgun (WGS) entry which is preliminary data.</text>
</comment>
<name>A0A7K3LKV6_9ACTN</name>
<evidence type="ECO:0000256" key="4">
    <source>
        <dbReference type="ARBA" id="ARBA00022840"/>
    </source>
</evidence>
<dbReference type="PROSITE" id="PS50893">
    <property type="entry name" value="ABC_TRANSPORTER_2"/>
    <property type="match status" value="1"/>
</dbReference>
<dbReference type="InterPro" id="IPR050319">
    <property type="entry name" value="ABC_transp_ATP-bind"/>
</dbReference>
<dbReference type="InterPro" id="IPR003439">
    <property type="entry name" value="ABC_transporter-like_ATP-bd"/>
</dbReference>
<gene>
    <name evidence="6" type="ORF">GYA93_04765</name>
</gene>
<organism evidence="6 7">
    <name type="scientific">Gordonia desulfuricans</name>
    <dbReference type="NCBI Taxonomy" id="89051"/>
    <lineage>
        <taxon>Bacteria</taxon>
        <taxon>Bacillati</taxon>
        <taxon>Actinomycetota</taxon>
        <taxon>Actinomycetes</taxon>
        <taxon>Mycobacteriales</taxon>
        <taxon>Gordoniaceae</taxon>
        <taxon>Gordonia</taxon>
    </lineage>
</organism>
<sequence length="213" mass="22431">MPHTPTALRQTSGLVAERLRVGFDGHTVLDDVDLRARPGSMTGVTGPSGTGKTTLLRVLAGLVPADSGTVRYGERDTPAPGAIGMLAQHPRLVVNPRWTLRRIVAEPAVITGGDVDVDAIAGRVGLESSLLERFPAQVSDGQLQRACVGRLLVQAPHIVLADEPTSMLDPVAARSVIGLLQEIVDDGAALVLVSHHRGLVESRCAEIVELGSR</sequence>
<dbReference type="GO" id="GO:0005524">
    <property type="term" value="F:ATP binding"/>
    <property type="evidence" value="ECO:0007669"/>
    <property type="project" value="UniProtKB-KW"/>
</dbReference>
<dbReference type="Pfam" id="PF00005">
    <property type="entry name" value="ABC_tran"/>
    <property type="match status" value="1"/>
</dbReference>
<dbReference type="GO" id="GO:0016887">
    <property type="term" value="F:ATP hydrolysis activity"/>
    <property type="evidence" value="ECO:0007669"/>
    <property type="project" value="InterPro"/>
</dbReference>
<feature type="domain" description="ABC transporter" evidence="5">
    <location>
        <begin position="14"/>
        <end position="212"/>
    </location>
</feature>
<keyword evidence="7" id="KW-1185">Reference proteome</keyword>
<protein>
    <submittedName>
        <fullName evidence="6">ATP-binding cassette domain-containing protein</fullName>
    </submittedName>
</protein>
<dbReference type="Gene3D" id="3.40.50.300">
    <property type="entry name" value="P-loop containing nucleotide triphosphate hydrolases"/>
    <property type="match status" value="1"/>
</dbReference>
<reference evidence="6 7" key="1">
    <citation type="submission" date="2020-01" db="EMBL/GenBank/DDBJ databases">
        <title>Investigation of new actinobacteria for the biodesulphurisation of diesel fuel.</title>
        <authorList>
            <person name="Athi Narayanan S.M."/>
        </authorList>
    </citation>
    <scope>NUCLEOTIDE SEQUENCE [LARGE SCALE GENOMIC DNA]</scope>
    <source>
        <strain evidence="6 7">213E</strain>
    </source>
</reference>
<evidence type="ECO:0000313" key="6">
    <source>
        <dbReference type="EMBL" id="NDK88892.1"/>
    </source>
</evidence>
<dbReference type="GO" id="GO:0055085">
    <property type="term" value="P:transmembrane transport"/>
    <property type="evidence" value="ECO:0007669"/>
    <property type="project" value="UniProtKB-ARBA"/>
</dbReference>
<dbReference type="SMART" id="SM00382">
    <property type="entry name" value="AAA"/>
    <property type="match status" value="1"/>
</dbReference>